<dbReference type="InterPro" id="IPR011009">
    <property type="entry name" value="Kinase-like_dom_sf"/>
</dbReference>
<evidence type="ECO:0000313" key="3">
    <source>
        <dbReference type="Proteomes" id="UP001303889"/>
    </source>
</evidence>
<evidence type="ECO:0008006" key="4">
    <source>
        <dbReference type="Google" id="ProtNLM"/>
    </source>
</evidence>
<sequence>MEPPSGLLVTRTSTSPRRWIIGSLMVSEQSYRAESIPADAITHWQDDESSLDGDIQTDRVHTGGTSAAVWCLGENTFCKAHAWIEGVELEANNIRFVAEKAPEAPIPEVIHTWIDRDLNRTFLLAKRVNGQTMDKAWPRLSLAQRVQIADHVARCCIALATNTSPRLETVTGCGVTNESWLMETMPESHPTWRPRILGPFSQEALRRDGRLSGIIDWESAALYPRFWVATKPLVGHFFVSHELTKDELDWRDLLVHALGEKGGFRPPPVEGKRGLTSRGGGSRAGVR</sequence>
<feature type="region of interest" description="Disordered" evidence="1">
    <location>
        <begin position="264"/>
        <end position="287"/>
    </location>
</feature>
<proteinExistence type="predicted"/>
<dbReference type="Proteomes" id="UP001303889">
    <property type="component" value="Unassembled WGS sequence"/>
</dbReference>
<dbReference type="CDD" id="cd05120">
    <property type="entry name" value="APH_ChoK_like"/>
    <property type="match status" value="1"/>
</dbReference>
<evidence type="ECO:0000313" key="2">
    <source>
        <dbReference type="EMBL" id="KAK3901215.1"/>
    </source>
</evidence>
<dbReference type="PANTHER" id="PTHR21310">
    <property type="entry name" value="AMINOGLYCOSIDE PHOSPHOTRANSFERASE-RELATED-RELATED"/>
    <property type="match status" value="1"/>
</dbReference>
<accession>A0AAN6MIC8</accession>
<comment type="caution">
    <text evidence="2">The sequence shown here is derived from an EMBL/GenBank/DDBJ whole genome shotgun (WGS) entry which is preliminary data.</text>
</comment>
<reference evidence="2" key="1">
    <citation type="journal article" date="2023" name="Mol. Phylogenet. Evol.">
        <title>Genome-scale phylogeny and comparative genomics of the fungal order Sordariales.</title>
        <authorList>
            <person name="Hensen N."/>
            <person name="Bonometti L."/>
            <person name="Westerberg I."/>
            <person name="Brannstrom I.O."/>
            <person name="Guillou S."/>
            <person name="Cros-Aarteil S."/>
            <person name="Calhoun S."/>
            <person name="Haridas S."/>
            <person name="Kuo A."/>
            <person name="Mondo S."/>
            <person name="Pangilinan J."/>
            <person name="Riley R."/>
            <person name="LaButti K."/>
            <person name="Andreopoulos B."/>
            <person name="Lipzen A."/>
            <person name="Chen C."/>
            <person name="Yan M."/>
            <person name="Daum C."/>
            <person name="Ng V."/>
            <person name="Clum A."/>
            <person name="Steindorff A."/>
            <person name="Ohm R.A."/>
            <person name="Martin F."/>
            <person name="Silar P."/>
            <person name="Natvig D.O."/>
            <person name="Lalanne C."/>
            <person name="Gautier V."/>
            <person name="Ament-Velasquez S.L."/>
            <person name="Kruys A."/>
            <person name="Hutchinson M.I."/>
            <person name="Powell A.J."/>
            <person name="Barry K."/>
            <person name="Miller A.N."/>
            <person name="Grigoriev I.V."/>
            <person name="Debuchy R."/>
            <person name="Gladieux P."/>
            <person name="Hiltunen Thoren M."/>
            <person name="Johannesson H."/>
        </authorList>
    </citation>
    <scope>NUCLEOTIDE SEQUENCE</scope>
    <source>
        <strain evidence="2">CBS 103.79</strain>
    </source>
</reference>
<reference evidence="2" key="2">
    <citation type="submission" date="2023-05" db="EMBL/GenBank/DDBJ databases">
        <authorList>
            <consortium name="Lawrence Berkeley National Laboratory"/>
            <person name="Steindorff A."/>
            <person name="Hensen N."/>
            <person name="Bonometti L."/>
            <person name="Westerberg I."/>
            <person name="Brannstrom I.O."/>
            <person name="Guillou S."/>
            <person name="Cros-Aarteil S."/>
            <person name="Calhoun S."/>
            <person name="Haridas S."/>
            <person name="Kuo A."/>
            <person name="Mondo S."/>
            <person name="Pangilinan J."/>
            <person name="Riley R."/>
            <person name="Labutti K."/>
            <person name="Andreopoulos B."/>
            <person name="Lipzen A."/>
            <person name="Chen C."/>
            <person name="Yanf M."/>
            <person name="Daum C."/>
            <person name="Ng V."/>
            <person name="Clum A."/>
            <person name="Ohm R."/>
            <person name="Martin F."/>
            <person name="Silar P."/>
            <person name="Natvig D."/>
            <person name="Lalanne C."/>
            <person name="Gautier V."/>
            <person name="Ament-Velasquez S.L."/>
            <person name="Kruys A."/>
            <person name="Hutchinson M.I."/>
            <person name="Powell A.J."/>
            <person name="Barry K."/>
            <person name="Miller A.N."/>
            <person name="Grigoriev I.V."/>
            <person name="Debuchy R."/>
            <person name="Gladieux P."/>
            <person name="Thoren M.H."/>
            <person name="Johannesson H."/>
        </authorList>
    </citation>
    <scope>NUCLEOTIDE SEQUENCE</scope>
    <source>
        <strain evidence="2">CBS 103.79</strain>
    </source>
</reference>
<gene>
    <name evidence="2" type="ORF">C8A05DRAFT_45088</name>
</gene>
<dbReference type="PANTHER" id="PTHR21310:SF48">
    <property type="entry name" value="AMINOGLYCOSIDE PHOSPHOTRANSFERASE DOMAIN-CONTAINING PROTEIN"/>
    <property type="match status" value="1"/>
</dbReference>
<evidence type="ECO:0000256" key="1">
    <source>
        <dbReference type="SAM" id="MobiDB-lite"/>
    </source>
</evidence>
<name>A0AAN6MIC8_9PEZI</name>
<dbReference type="AlphaFoldDB" id="A0AAN6MIC8"/>
<feature type="compositionally biased region" description="Gly residues" evidence="1">
    <location>
        <begin position="277"/>
        <end position="287"/>
    </location>
</feature>
<dbReference type="EMBL" id="MU855598">
    <property type="protein sequence ID" value="KAK3901215.1"/>
    <property type="molecule type" value="Genomic_DNA"/>
</dbReference>
<keyword evidence="3" id="KW-1185">Reference proteome</keyword>
<organism evidence="2 3">
    <name type="scientific">Staphylotrichum tortipilum</name>
    <dbReference type="NCBI Taxonomy" id="2831512"/>
    <lineage>
        <taxon>Eukaryota</taxon>
        <taxon>Fungi</taxon>
        <taxon>Dikarya</taxon>
        <taxon>Ascomycota</taxon>
        <taxon>Pezizomycotina</taxon>
        <taxon>Sordariomycetes</taxon>
        <taxon>Sordariomycetidae</taxon>
        <taxon>Sordariales</taxon>
        <taxon>Chaetomiaceae</taxon>
        <taxon>Staphylotrichum</taxon>
    </lineage>
</organism>
<dbReference type="SUPFAM" id="SSF56112">
    <property type="entry name" value="Protein kinase-like (PK-like)"/>
    <property type="match status" value="1"/>
</dbReference>
<dbReference type="InterPro" id="IPR051678">
    <property type="entry name" value="AGP_Transferase"/>
</dbReference>
<protein>
    <recommendedName>
        <fullName evidence="4">Aminoglycoside phosphotransferase domain-containing protein</fullName>
    </recommendedName>
</protein>